<accession>A0ACA9PCS9</accession>
<gene>
    <name evidence="1" type="ORF">ACOLOM_LOCUS10356</name>
</gene>
<sequence>MTSELPNEQRAEEMDRLILRYLSLEPQTLKPSTDPVDFLRKYISILPPSLLSYFSPLLTPLQRTKITNIRNRRLQYHSSAPKEFYFPNARNTWTNVWDEVAPKSVLKENWREKGQDGKKEEQEWAEKGFLNGKEVVGERSRLGRLLVDGNLDIERIKSLFERLLKERFIDGRLEHFDYDSVDWDDKWDVQSREDEERWFDEDDDE</sequence>
<keyword evidence="2" id="KW-1185">Reference proteome</keyword>
<organism evidence="1 2">
    <name type="scientific">Acaulospora colombiana</name>
    <dbReference type="NCBI Taxonomy" id="27376"/>
    <lineage>
        <taxon>Eukaryota</taxon>
        <taxon>Fungi</taxon>
        <taxon>Fungi incertae sedis</taxon>
        <taxon>Mucoromycota</taxon>
        <taxon>Glomeromycotina</taxon>
        <taxon>Glomeromycetes</taxon>
        <taxon>Diversisporales</taxon>
        <taxon>Acaulosporaceae</taxon>
        <taxon>Acaulospora</taxon>
    </lineage>
</organism>
<name>A0ACA9PCS9_9GLOM</name>
<comment type="caution">
    <text evidence="1">The sequence shown here is derived from an EMBL/GenBank/DDBJ whole genome shotgun (WGS) entry which is preliminary data.</text>
</comment>
<evidence type="ECO:0000313" key="2">
    <source>
        <dbReference type="Proteomes" id="UP000789525"/>
    </source>
</evidence>
<reference evidence="1" key="1">
    <citation type="submission" date="2021-06" db="EMBL/GenBank/DDBJ databases">
        <authorList>
            <person name="Kallberg Y."/>
            <person name="Tangrot J."/>
            <person name="Rosling A."/>
        </authorList>
    </citation>
    <scope>NUCLEOTIDE SEQUENCE</scope>
    <source>
        <strain evidence="1">CL356</strain>
    </source>
</reference>
<dbReference type="EMBL" id="CAJVPT010033089">
    <property type="protein sequence ID" value="CAG8703628.1"/>
    <property type="molecule type" value="Genomic_DNA"/>
</dbReference>
<proteinExistence type="predicted"/>
<dbReference type="Proteomes" id="UP000789525">
    <property type="component" value="Unassembled WGS sequence"/>
</dbReference>
<protein>
    <submittedName>
        <fullName evidence="1">14124_t:CDS:1</fullName>
    </submittedName>
</protein>
<evidence type="ECO:0000313" key="1">
    <source>
        <dbReference type="EMBL" id="CAG8703628.1"/>
    </source>
</evidence>